<dbReference type="GO" id="GO:0006508">
    <property type="term" value="P:proteolysis"/>
    <property type="evidence" value="ECO:0007669"/>
    <property type="project" value="InterPro"/>
</dbReference>
<dbReference type="OrthoDB" id="773378at2"/>
<feature type="transmembrane region" description="Helical" evidence="1">
    <location>
        <begin position="6"/>
        <end position="24"/>
    </location>
</feature>
<gene>
    <name evidence="3" type="ORF">NIES593_19490</name>
</gene>
<protein>
    <recommendedName>
        <fullName evidence="2">Peptidase M12B domain-containing protein</fullName>
    </recommendedName>
</protein>
<dbReference type="PROSITE" id="PS50215">
    <property type="entry name" value="ADAM_MEPRO"/>
    <property type="match status" value="1"/>
</dbReference>
<keyword evidence="1" id="KW-0472">Membrane</keyword>
<evidence type="ECO:0000256" key="1">
    <source>
        <dbReference type="SAM" id="Phobius"/>
    </source>
</evidence>
<dbReference type="SUPFAM" id="SSF55486">
    <property type="entry name" value="Metalloproteases ('zincins'), catalytic domain"/>
    <property type="match status" value="1"/>
</dbReference>
<dbReference type="Gene3D" id="3.40.390.10">
    <property type="entry name" value="Collagenase (Catalytic Domain)"/>
    <property type="match status" value="1"/>
</dbReference>
<sequence length="423" mass="48147">MYIYVLIIGVILAVIGLAIIGFRVRQVARRIHPSIKKYFVISLNVAEIKQNADARDRTFPLRLGKSTVNVLVEPEPISEEGTEIVEIQEDGETIRQSISDTVTYAGRIVGAEETSDVRLTITNDMLAGYVIYGEDWWFIEPLKKFRIDADISDYLVYRTKDLRFKFNLEDDVIPVREEQTEPGSLPELPEGSGYLPPPHQVGPNIGILLVADPEYEQQAKTIGTVWHQEQMSVLHTVNGLYKKNLGCWFTPKVWILNYKDLKNCNADKLLVDLEKVVKSVWGDLRLLKTRMDKNAEVAHLTSGKDLDGSTLGIAYQPGVYSLSQQQLFWLGGGGGFGGPPNLAFQNMMIMAHELGHNFNGLHEEADEWCVTHFIWCWDYERSLMWPTFYEDNNDWISDGSLNAKHNNRQRIKNNMASGRNHNF</sequence>
<name>A0A1U7H9T5_9CYAN</name>
<keyword evidence="4" id="KW-1185">Reference proteome</keyword>
<evidence type="ECO:0000259" key="2">
    <source>
        <dbReference type="PROSITE" id="PS50215"/>
    </source>
</evidence>
<comment type="caution">
    <text evidence="3">The sequence shown here is derived from an EMBL/GenBank/DDBJ whole genome shotgun (WGS) entry which is preliminary data.</text>
</comment>
<accession>A0A1U7H9T5</accession>
<evidence type="ECO:0000313" key="4">
    <source>
        <dbReference type="Proteomes" id="UP000186868"/>
    </source>
</evidence>
<dbReference type="Pfam" id="PF13688">
    <property type="entry name" value="Reprolysin_5"/>
    <property type="match status" value="1"/>
</dbReference>
<keyword evidence="1" id="KW-1133">Transmembrane helix</keyword>
<dbReference type="InterPro" id="IPR024079">
    <property type="entry name" value="MetalloPept_cat_dom_sf"/>
</dbReference>
<dbReference type="GO" id="GO:0004222">
    <property type="term" value="F:metalloendopeptidase activity"/>
    <property type="evidence" value="ECO:0007669"/>
    <property type="project" value="InterPro"/>
</dbReference>
<dbReference type="RefSeq" id="WP_073601177.1">
    <property type="nucleotide sequence ID" value="NZ_MRCB01000032.1"/>
</dbReference>
<proteinExistence type="predicted"/>
<keyword evidence="1" id="KW-0812">Transmembrane</keyword>
<dbReference type="EMBL" id="MRCB01000032">
    <property type="protein sequence ID" value="OKH20295.1"/>
    <property type="molecule type" value="Genomic_DNA"/>
</dbReference>
<reference evidence="3 4" key="1">
    <citation type="submission" date="2016-11" db="EMBL/GenBank/DDBJ databases">
        <title>Draft Genome Sequences of Nine Cyanobacterial Strains from Diverse Habitats.</title>
        <authorList>
            <person name="Zhu T."/>
            <person name="Hou S."/>
            <person name="Lu X."/>
            <person name="Hess W.R."/>
        </authorList>
    </citation>
    <scope>NUCLEOTIDE SEQUENCE [LARGE SCALE GENOMIC DNA]</scope>
    <source>
        <strain evidence="3 4">NIES-593</strain>
    </source>
</reference>
<dbReference type="AlphaFoldDB" id="A0A1U7H9T5"/>
<evidence type="ECO:0000313" key="3">
    <source>
        <dbReference type="EMBL" id="OKH20295.1"/>
    </source>
</evidence>
<feature type="domain" description="Peptidase M12B" evidence="2">
    <location>
        <begin position="203"/>
        <end position="402"/>
    </location>
</feature>
<dbReference type="Proteomes" id="UP000186868">
    <property type="component" value="Unassembled WGS sequence"/>
</dbReference>
<organism evidence="3 4">
    <name type="scientific">Hydrococcus rivularis NIES-593</name>
    <dbReference type="NCBI Taxonomy" id="1921803"/>
    <lineage>
        <taxon>Bacteria</taxon>
        <taxon>Bacillati</taxon>
        <taxon>Cyanobacteriota</taxon>
        <taxon>Cyanophyceae</taxon>
        <taxon>Pleurocapsales</taxon>
        <taxon>Hydrococcaceae</taxon>
        <taxon>Hydrococcus</taxon>
    </lineage>
</organism>
<dbReference type="InterPro" id="IPR001590">
    <property type="entry name" value="Peptidase_M12B"/>
</dbReference>